<dbReference type="GO" id="GO:0003824">
    <property type="term" value="F:catalytic activity"/>
    <property type="evidence" value="ECO:0007669"/>
    <property type="project" value="InterPro"/>
</dbReference>
<dbReference type="InterPro" id="IPR005135">
    <property type="entry name" value="Endo/exonuclease/phosphatase"/>
</dbReference>
<dbReference type="CDD" id="cd09076">
    <property type="entry name" value="L1-EN"/>
    <property type="match status" value="1"/>
</dbReference>
<comment type="caution">
    <text evidence="3">The sequence shown here is derived from an EMBL/GenBank/DDBJ whole genome shotgun (WGS) entry which is preliminary data.</text>
</comment>
<feature type="compositionally biased region" description="Polar residues" evidence="1">
    <location>
        <begin position="1"/>
        <end position="13"/>
    </location>
</feature>
<feature type="domain" description="Endonuclease/exonuclease/phosphatase" evidence="2">
    <location>
        <begin position="206"/>
        <end position="342"/>
    </location>
</feature>
<dbReference type="Gene3D" id="3.60.10.10">
    <property type="entry name" value="Endonuclease/exonuclease/phosphatase"/>
    <property type="match status" value="1"/>
</dbReference>
<dbReference type="SUPFAM" id="SSF56219">
    <property type="entry name" value="DNase I-like"/>
    <property type="match status" value="1"/>
</dbReference>
<dbReference type="InterPro" id="IPR036691">
    <property type="entry name" value="Endo/exonu/phosph_ase_sf"/>
</dbReference>
<sequence>MVKVQTKNGSRPTMKQLKGKPRTRPGRLPGPHPGARPGAGARWRAPGGQAYVHGAWLGPARTSYVDTPVSSGPTTRRGSMKGPVQCGLGGGPRRGPWRSDPRLWKLALGTWNITSLVGKELELVGEVERYRLDMVGLTSTQSVGSGTQVLVGGWTLFYAGVAQGERRRAGVGFLLAPRLSSSTLGFSRSSERVASLRLRVGERVLTVVCAYAPNNSSEYPPFLEDLGRTLDSVPTGDSIMLLGDFNAHVSNDSVTWKGVIGRNGLPDQNQSGVQLLDFCASRSLAITNTMFEHKVVHRCSWHHDGLGRRSMIDFIVVSADLQPYVLDTRVKRGAELSTDHYLMSFDRVPRAVGDIESEWTMFRSAIVEAAVASCGCKAAGAGRGGNPRTRWWTPEVRGAVRLKKEAYRSWLVCGSPEAGRQAATRPHRVRGELLTSPGAIIRRWKEYFEELLNPTNTYSQGGTESDDQEVDHPISGVEVAEVVKQLPGGGAQGADEIRPGYLKALDVVGLSWVTRLCNIAWTSGAVPLDWQTGVVVPIFKRGDQRVCSNYRGITLLSLPGKVYARELEKRIRLIAEPLIEEEQCGFCPGRGTTDELFTLAGVLEGSWEFAQPVHMCFVDLEKAHDRVPRSILWGVLREYGRSLDKGRPVPVPKEQELGPDSRLISRHSRGVEGVEFGGRKISSLLFADDVVLLAPSNRDLQQMLGWFATECEAAGMQISTSKSESMVLARKKVECLLRVGEEVLPQVEEFKYLGILFTSEGRMEREIDRRIGAASAVMRALNQSIVVKKELSRKAKLSIYRSIYVPVLTYGHQRWVMTERTRSRIQAAEMSFLPREAGLSLRDRVRSSDIQEGLGVEPLLLHIKRSQLGRRPRGRPRTRWRDYISRLAWERLGVPPEELMEVAGGRLSGHPS</sequence>
<protein>
    <recommendedName>
        <fullName evidence="2">Endonuclease/exonuclease/phosphatase domain-containing protein</fullName>
    </recommendedName>
</protein>
<organism evidence="3 4">
    <name type="scientific">Takifugu flavidus</name>
    <name type="common">sansaifugu</name>
    <dbReference type="NCBI Taxonomy" id="433684"/>
    <lineage>
        <taxon>Eukaryota</taxon>
        <taxon>Metazoa</taxon>
        <taxon>Chordata</taxon>
        <taxon>Craniata</taxon>
        <taxon>Vertebrata</taxon>
        <taxon>Euteleostomi</taxon>
        <taxon>Actinopterygii</taxon>
        <taxon>Neopterygii</taxon>
        <taxon>Teleostei</taxon>
        <taxon>Neoteleostei</taxon>
        <taxon>Acanthomorphata</taxon>
        <taxon>Eupercaria</taxon>
        <taxon>Tetraodontiformes</taxon>
        <taxon>Tetradontoidea</taxon>
        <taxon>Tetraodontidae</taxon>
        <taxon>Takifugu</taxon>
    </lineage>
</organism>
<name>A0A5C6NK04_9TELE</name>
<reference evidence="3 4" key="1">
    <citation type="submission" date="2019-04" db="EMBL/GenBank/DDBJ databases">
        <title>Chromosome genome assembly for Takifugu flavidus.</title>
        <authorList>
            <person name="Xiao S."/>
        </authorList>
    </citation>
    <scope>NUCLEOTIDE SEQUENCE [LARGE SCALE GENOMIC DNA]</scope>
    <source>
        <strain evidence="3">HTHZ2018</strain>
        <tissue evidence="3">Muscle</tissue>
    </source>
</reference>
<evidence type="ECO:0000259" key="2">
    <source>
        <dbReference type="Pfam" id="PF14529"/>
    </source>
</evidence>
<keyword evidence="4" id="KW-1185">Reference proteome</keyword>
<evidence type="ECO:0000313" key="4">
    <source>
        <dbReference type="Proteomes" id="UP000324091"/>
    </source>
</evidence>
<dbReference type="PANTHER" id="PTHR47027:SF30">
    <property type="entry name" value="THAP-TYPE DOMAIN-CONTAINING PROTEIN"/>
    <property type="match status" value="1"/>
</dbReference>
<dbReference type="CDD" id="cd01650">
    <property type="entry name" value="RT_nLTR_like"/>
    <property type="match status" value="1"/>
</dbReference>
<gene>
    <name evidence="3" type="ORF">D4764_02G0000120</name>
</gene>
<accession>A0A5C6NK04</accession>
<evidence type="ECO:0000256" key="1">
    <source>
        <dbReference type="SAM" id="MobiDB-lite"/>
    </source>
</evidence>
<evidence type="ECO:0000313" key="3">
    <source>
        <dbReference type="EMBL" id="TWW66971.1"/>
    </source>
</evidence>
<dbReference type="Pfam" id="PF14529">
    <property type="entry name" value="Exo_endo_phos_2"/>
    <property type="match status" value="1"/>
</dbReference>
<dbReference type="AlphaFoldDB" id="A0A5C6NK04"/>
<dbReference type="PANTHER" id="PTHR47027">
    <property type="entry name" value="REVERSE TRANSCRIPTASE DOMAIN-CONTAINING PROTEIN"/>
    <property type="match status" value="1"/>
</dbReference>
<feature type="compositionally biased region" description="Polar residues" evidence="1">
    <location>
        <begin position="67"/>
        <end position="77"/>
    </location>
</feature>
<dbReference type="Proteomes" id="UP000324091">
    <property type="component" value="Chromosome 2"/>
</dbReference>
<dbReference type="EMBL" id="RHFK02000012">
    <property type="protein sequence ID" value="TWW66971.1"/>
    <property type="molecule type" value="Genomic_DNA"/>
</dbReference>
<feature type="region of interest" description="Disordered" evidence="1">
    <location>
        <begin position="67"/>
        <end position="95"/>
    </location>
</feature>
<feature type="region of interest" description="Disordered" evidence="1">
    <location>
        <begin position="1"/>
        <end position="43"/>
    </location>
</feature>
<proteinExistence type="predicted"/>